<evidence type="ECO:0000259" key="2">
    <source>
        <dbReference type="Pfam" id="PF13598"/>
    </source>
</evidence>
<feature type="domain" description="DUF4139" evidence="2">
    <location>
        <begin position="222"/>
        <end position="522"/>
    </location>
</feature>
<dbReference type="Pfam" id="PF13600">
    <property type="entry name" value="DUF4140"/>
    <property type="match status" value="1"/>
</dbReference>
<keyword evidence="5" id="KW-1185">Reference proteome</keyword>
<evidence type="ECO:0000256" key="1">
    <source>
        <dbReference type="SAM" id="SignalP"/>
    </source>
</evidence>
<sequence>MNIRISTTLLILIIVASPLLAHATESALKAVEIYPSGAAVTREVILQAGSGDFVSIELEGLPSSLMPSSVQISPLDDAGLRIGGFTFLPNENPVEPDDPRTIEEREALKTIDEQLRDIRLERQGIESRISHYTGMAESLRKSLSEKADTEAFDLAVKIWANVESVTQEGEVQLGDLTERESDLKIARRVAQKELDEKVDSLRKKAGVLRFDVRGDLQEGSRLALKYQVREAGWNPVYEIRAVPAKGTLEWIYKARIWQQSGEDWNGVAASLKSASALYSSGLPELPPLYLEHMEYRPMARKMMDSVSYAAGAPVEMEAMQQAEPESTTASFFIKLPESLTIASGKGPVVREAFTGSLKAEFWSEAAPQLSTDAWLMAGTTNDLGWPVLPGEAYAYIDGQLVSRKNLSGIPAGEDIEFALGKNEKIAIERHERKRKSSEGGLIDRTKRHEIKYETVVTNRMPVAHRVVLQDRFPVGRDNKIQVRIQSPKDVEPEEGTGLFKWERTLDPGAKGVLKTEYTVLYPAEWNIHPKP</sequence>
<dbReference type="RefSeq" id="WP_163963435.1">
    <property type="nucleotide sequence ID" value="NZ_JAAGNX010000002.1"/>
</dbReference>
<dbReference type="InterPro" id="IPR011935">
    <property type="entry name" value="CHP02231"/>
</dbReference>
<feature type="domain" description="DUF4140" evidence="3">
    <location>
        <begin position="31"/>
        <end position="130"/>
    </location>
</feature>
<evidence type="ECO:0000259" key="3">
    <source>
        <dbReference type="Pfam" id="PF13600"/>
    </source>
</evidence>
<keyword evidence="1" id="KW-0732">Signal</keyword>
<dbReference type="Pfam" id="PF13598">
    <property type="entry name" value="DUF4139"/>
    <property type="match status" value="1"/>
</dbReference>
<feature type="signal peptide" evidence="1">
    <location>
        <begin position="1"/>
        <end position="23"/>
    </location>
</feature>
<reference evidence="4 5" key="1">
    <citation type="submission" date="2020-02" db="EMBL/GenBank/DDBJ databases">
        <title>Albibacoteraceae fam. nov., the first described family within the subdivision 4 Verrucomicrobia.</title>
        <authorList>
            <person name="Xi F."/>
        </authorList>
    </citation>
    <scope>NUCLEOTIDE SEQUENCE [LARGE SCALE GENOMIC DNA]</scope>
    <source>
        <strain evidence="4 5">CK1056</strain>
    </source>
</reference>
<comment type="caution">
    <text evidence="4">The sequence shown here is derived from an EMBL/GenBank/DDBJ whole genome shotgun (WGS) entry which is preliminary data.</text>
</comment>
<evidence type="ECO:0000313" key="5">
    <source>
        <dbReference type="Proteomes" id="UP000478417"/>
    </source>
</evidence>
<name>A0A6B2LZT5_9BACT</name>
<gene>
    <name evidence="4" type="ORF">G0Q06_05825</name>
</gene>
<accession>A0A6B2LZT5</accession>
<dbReference type="InterPro" id="IPR025554">
    <property type="entry name" value="DUF4140"/>
</dbReference>
<proteinExistence type="predicted"/>
<dbReference type="Proteomes" id="UP000478417">
    <property type="component" value="Unassembled WGS sequence"/>
</dbReference>
<dbReference type="NCBIfam" id="TIGR02231">
    <property type="entry name" value="mucoidy inhibitor MuiA family protein"/>
    <property type="match status" value="1"/>
</dbReference>
<dbReference type="EMBL" id="JAAGNX010000002">
    <property type="protein sequence ID" value="NDV61963.1"/>
    <property type="molecule type" value="Genomic_DNA"/>
</dbReference>
<organism evidence="4 5">
    <name type="scientific">Oceanipulchritudo coccoides</name>
    <dbReference type="NCBI Taxonomy" id="2706888"/>
    <lineage>
        <taxon>Bacteria</taxon>
        <taxon>Pseudomonadati</taxon>
        <taxon>Verrucomicrobiota</taxon>
        <taxon>Opitutia</taxon>
        <taxon>Puniceicoccales</taxon>
        <taxon>Oceanipulchritudinaceae</taxon>
        <taxon>Oceanipulchritudo</taxon>
    </lineage>
</organism>
<dbReference type="InterPro" id="IPR037291">
    <property type="entry name" value="DUF4139"/>
</dbReference>
<dbReference type="AlphaFoldDB" id="A0A6B2LZT5"/>
<protein>
    <submittedName>
        <fullName evidence="4">DUF4139 domain-containing protein</fullName>
    </submittedName>
</protein>
<dbReference type="PANTHER" id="PTHR31005">
    <property type="entry name" value="DUF4139 DOMAIN-CONTAINING PROTEIN"/>
    <property type="match status" value="1"/>
</dbReference>
<feature type="chain" id="PRO_5025595281" evidence="1">
    <location>
        <begin position="24"/>
        <end position="531"/>
    </location>
</feature>
<dbReference type="PANTHER" id="PTHR31005:SF8">
    <property type="entry name" value="DUF4139 DOMAIN-CONTAINING PROTEIN"/>
    <property type="match status" value="1"/>
</dbReference>
<evidence type="ECO:0000313" key="4">
    <source>
        <dbReference type="EMBL" id="NDV61963.1"/>
    </source>
</evidence>